<dbReference type="EC" id="5.4.99.-" evidence="6"/>
<dbReference type="CDD" id="cd00165">
    <property type="entry name" value="S4"/>
    <property type="match status" value="1"/>
</dbReference>
<dbReference type="Gene3D" id="3.30.70.1560">
    <property type="entry name" value="Alpha-L RNA-binding motif"/>
    <property type="match status" value="1"/>
</dbReference>
<dbReference type="Gene3D" id="3.30.70.580">
    <property type="entry name" value="Pseudouridine synthase I, catalytic domain, N-terminal subdomain"/>
    <property type="match status" value="1"/>
</dbReference>
<evidence type="ECO:0000256" key="2">
    <source>
        <dbReference type="ARBA" id="ARBA00008348"/>
    </source>
</evidence>
<organism evidence="9 10">
    <name type="scientific">Canibacter oris</name>
    <dbReference type="NCBI Taxonomy" id="1365628"/>
    <lineage>
        <taxon>Bacteria</taxon>
        <taxon>Bacillati</taxon>
        <taxon>Actinomycetota</taxon>
        <taxon>Actinomycetes</taxon>
        <taxon>Micrococcales</taxon>
        <taxon>Microbacteriaceae</taxon>
        <taxon>Canibacter</taxon>
    </lineage>
</organism>
<dbReference type="InterPro" id="IPR036986">
    <property type="entry name" value="S4_RNA-bd_sf"/>
</dbReference>
<dbReference type="Proteomes" id="UP000571183">
    <property type="component" value="Unassembled WGS sequence"/>
</dbReference>
<dbReference type="InterPro" id="IPR002942">
    <property type="entry name" value="S4_RNA-bd"/>
</dbReference>
<comment type="similarity">
    <text evidence="2 6">Belongs to the pseudouridine synthase RsuA family.</text>
</comment>
<gene>
    <name evidence="9" type="ORF">F5897_000232</name>
</gene>
<dbReference type="GO" id="GO:0005829">
    <property type="term" value="C:cytosol"/>
    <property type="evidence" value="ECO:0007669"/>
    <property type="project" value="UniProtKB-ARBA"/>
</dbReference>
<dbReference type="Gene3D" id="3.10.290.10">
    <property type="entry name" value="RNA-binding S4 domain"/>
    <property type="match status" value="1"/>
</dbReference>
<dbReference type="SUPFAM" id="SSF55174">
    <property type="entry name" value="Alpha-L RNA-binding motif"/>
    <property type="match status" value="1"/>
</dbReference>
<proteinExistence type="inferred from homology"/>
<dbReference type="InterPro" id="IPR000748">
    <property type="entry name" value="PsdUridine_synth_RsuA/RluB/E/F"/>
</dbReference>
<dbReference type="FunFam" id="3.30.70.1560:FF:000001">
    <property type="entry name" value="Pseudouridine synthase"/>
    <property type="match status" value="1"/>
</dbReference>
<dbReference type="InterPro" id="IPR020094">
    <property type="entry name" value="TruA/RsuA/RluB/E/F_N"/>
</dbReference>
<keyword evidence="10" id="KW-1185">Reference proteome</keyword>
<keyword evidence="3 5" id="KW-0694">RNA-binding</keyword>
<feature type="domain" description="RNA-binding S4" evidence="8">
    <location>
        <begin position="60"/>
        <end position="124"/>
    </location>
</feature>
<evidence type="ECO:0000256" key="6">
    <source>
        <dbReference type="RuleBase" id="RU003887"/>
    </source>
</evidence>
<dbReference type="InterPro" id="IPR006145">
    <property type="entry name" value="PsdUridine_synth_RsuA/RluA"/>
</dbReference>
<dbReference type="SUPFAM" id="SSF55120">
    <property type="entry name" value="Pseudouridine synthase"/>
    <property type="match status" value="1"/>
</dbReference>
<comment type="caution">
    <text evidence="9">The sequence shown here is derived from an EMBL/GenBank/DDBJ whole genome shotgun (WGS) entry which is preliminary data.</text>
</comment>
<dbReference type="FunFam" id="3.10.290.10:FF:000003">
    <property type="entry name" value="Pseudouridine synthase"/>
    <property type="match status" value="1"/>
</dbReference>
<accession>A0A840DLI3</accession>
<name>A0A840DLI3_9MICO</name>
<comment type="catalytic activity">
    <reaction evidence="1">
        <text>a uridine in RNA = a pseudouridine in RNA</text>
        <dbReference type="Rhea" id="RHEA:48348"/>
        <dbReference type="Rhea" id="RHEA-COMP:12068"/>
        <dbReference type="Rhea" id="RHEA-COMP:12069"/>
        <dbReference type="ChEBI" id="CHEBI:65314"/>
        <dbReference type="ChEBI" id="CHEBI:65315"/>
    </reaction>
</comment>
<dbReference type="InterPro" id="IPR018496">
    <property type="entry name" value="PsdUridine_synth_RsuA/RluB_CS"/>
</dbReference>
<dbReference type="AlphaFoldDB" id="A0A840DLI3"/>
<dbReference type="PROSITE" id="PS01149">
    <property type="entry name" value="PSI_RSU"/>
    <property type="match status" value="1"/>
</dbReference>
<dbReference type="InterPro" id="IPR050343">
    <property type="entry name" value="RsuA_PseudoU_synthase"/>
</dbReference>
<dbReference type="GO" id="GO:0120159">
    <property type="term" value="F:rRNA pseudouridine synthase activity"/>
    <property type="evidence" value="ECO:0007669"/>
    <property type="project" value="UniProtKB-ARBA"/>
</dbReference>
<evidence type="ECO:0000256" key="7">
    <source>
        <dbReference type="SAM" id="MobiDB-lite"/>
    </source>
</evidence>
<dbReference type="GO" id="GO:0003723">
    <property type="term" value="F:RNA binding"/>
    <property type="evidence" value="ECO:0007669"/>
    <property type="project" value="UniProtKB-KW"/>
</dbReference>
<dbReference type="EMBL" id="JACIFD010000002">
    <property type="protein sequence ID" value="MBB4070948.1"/>
    <property type="molecule type" value="Genomic_DNA"/>
</dbReference>
<sequence length="357" mass="37944">MKKTKITEFSAADLDAIALPDDWVGARSGAKQRAGAANHAVTAAGTGAATAADSSAAEGVRLQKALASAGVASRRACETLITRGRVRVNGQVVWELGTKITPGTDEVRVDGVVVQLDVTQRYFIFNKPVGVVSSMSDDKGRRDLREFTAAISERVYNVGRLDYDTSGLLILTNDGELAHKLAHPKFEVAKTYLAQVRGKVTPATIQRLKTGFELEDGFIKADHAKALSGANERSTLVELTLHSGRNRIVRRMLAAVGHPVLELHRKQFGPLHLGTLRTGEIRELATAERGALLTAAQAAATGKQPGGKKRQITAGRPGDGAGAQGMRGVARSKPRAGKVIKRGGQQNGAQQRQRGGK</sequence>
<dbReference type="PANTHER" id="PTHR47683">
    <property type="entry name" value="PSEUDOURIDINE SYNTHASE FAMILY PROTEIN-RELATED"/>
    <property type="match status" value="1"/>
</dbReference>
<evidence type="ECO:0000259" key="8">
    <source>
        <dbReference type="SMART" id="SM00363"/>
    </source>
</evidence>
<reference evidence="9" key="1">
    <citation type="submission" date="2020-08" db="EMBL/GenBank/DDBJ databases">
        <title>Sequencing the genomes of 1000 actinobacteria strains.</title>
        <authorList>
            <person name="Klenk H.-P."/>
        </authorList>
    </citation>
    <scope>NUCLEOTIDE SEQUENCE [LARGE SCALE GENOMIC DNA]</scope>
    <source>
        <strain evidence="9">DSM 27064</strain>
    </source>
</reference>
<dbReference type="InterPro" id="IPR042092">
    <property type="entry name" value="PsdUridine_s_RsuA/RluB/E/F_cat"/>
</dbReference>
<dbReference type="PANTHER" id="PTHR47683:SF2">
    <property type="entry name" value="RNA-BINDING S4 DOMAIN-CONTAINING PROTEIN"/>
    <property type="match status" value="1"/>
</dbReference>
<dbReference type="GO" id="GO:0000455">
    <property type="term" value="P:enzyme-directed rRNA pseudouridine synthesis"/>
    <property type="evidence" value="ECO:0007669"/>
    <property type="project" value="UniProtKB-ARBA"/>
</dbReference>
<feature type="compositionally biased region" description="Basic residues" evidence="7">
    <location>
        <begin position="330"/>
        <end position="341"/>
    </location>
</feature>
<dbReference type="PROSITE" id="PS50889">
    <property type="entry name" value="S4"/>
    <property type="match status" value="1"/>
</dbReference>
<dbReference type="Pfam" id="PF01479">
    <property type="entry name" value="S4"/>
    <property type="match status" value="1"/>
</dbReference>
<dbReference type="NCBIfam" id="TIGR00093">
    <property type="entry name" value="pseudouridine synthase"/>
    <property type="match status" value="1"/>
</dbReference>
<keyword evidence="4 6" id="KW-0413">Isomerase</keyword>
<protein>
    <recommendedName>
        <fullName evidence="6">Pseudouridine synthase</fullName>
        <ecNumber evidence="6">5.4.99.-</ecNumber>
    </recommendedName>
</protein>
<evidence type="ECO:0000256" key="5">
    <source>
        <dbReference type="PROSITE-ProRule" id="PRU00182"/>
    </source>
</evidence>
<dbReference type="Pfam" id="PF00849">
    <property type="entry name" value="PseudoU_synth_2"/>
    <property type="match status" value="1"/>
</dbReference>
<feature type="region of interest" description="Disordered" evidence="7">
    <location>
        <begin position="300"/>
        <end position="357"/>
    </location>
</feature>
<dbReference type="SMART" id="SM00363">
    <property type="entry name" value="S4"/>
    <property type="match status" value="1"/>
</dbReference>
<evidence type="ECO:0000256" key="3">
    <source>
        <dbReference type="ARBA" id="ARBA00022884"/>
    </source>
</evidence>
<evidence type="ECO:0000256" key="4">
    <source>
        <dbReference type="ARBA" id="ARBA00023235"/>
    </source>
</evidence>
<dbReference type="InterPro" id="IPR020103">
    <property type="entry name" value="PsdUridine_synth_cat_dom_sf"/>
</dbReference>
<feature type="compositionally biased region" description="Low complexity" evidence="7">
    <location>
        <begin position="342"/>
        <end position="357"/>
    </location>
</feature>
<evidence type="ECO:0000313" key="10">
    <source>
        <dbReference type="Proteomes" id="UP000571183"/>
    </source>
</evidence>
<evidence type="ECO:0000256" key="1">
    <source>
        <dbReference type="ARBA" id="ARBA00000073"/>
    </source>
</evidence>
<dbReference type="CDD" id="cd02870">
    <property type="entry name" value="PseudoU_synth_RsuA_like"/>
    <property type="match status" value="1"/>
</dbReference>
<evidence type="ECO:0000313" key="9">
    <source>
        <dbReference type="EMBL" id="MBB4070948.1"/>
    </source>
</evidence>